<evidence type="ECO:0000313" key="4">
    <source>
        <dbReference type="Proteomes" id="UP000254476"/>
    </source>
</evidence>
<reference evidence="1 3" key="1">
    <citation type="submission" date="2015-11" db="EMBL/GenBank/DDBJ databases">
        <title>Genomic analysis of 38 Legionella species identifies large and diverse effector repertoires.</title>
        <authorList>
            <person name="Burstein D."/>
            <person name="Amaro F."/>
            <person name="Zusman T."/>
            <person name="Lifshitz Z."/>
            <person name="Cohen O."/>
            <person name="Gilbert J.A."/>
            <person name="Pupko T."/>
            <person name="Shuman H.A."/>
            <person name="Segal G."/>
        </authorList>
    </citation>
    <scope>NUCLEOTIDE SEQUENCE [LARGE SCALE GENOMIC DNA]</scope>
    <source>
        <strain evidence="1 3">Lyon 8420412</strain>
    </source>
</reference>
<dbReference type="OrthoDB" id="1493005at2"/>
<organism evidence="2 4">
    <name type="scientific">Legionella gratiana</name>
    <dbReference type="NCBI Taxonomy" id="45066"/>
    <lineage>
        <taxon>Bacteria</taxon>
        <taxon>Pseudomonadati</taxon>
        <taxon>Pseudomonadota</taxon>
        <taxon>Gammaproteobacteria</taxon>
        <taxon>Legionellales</taxon>
        <taxon>Legionellaceae</taxon>
        <taxon>Legionella</taxon>
    </lineage>
</organism>
<gene>
    <name evidence="1" type="ORF">Lgra_0466</name>
    <name evidence="2" type="ORF">NCTC12388_01420</name>
</gene>
<evidence type="ECO:0000313" key="3">
    <source>
        <dbReference type="Proteomes" id="UP000054691"/>
    </source>
</evidence>
<dbReference type="PANTHER" id="PTHR35984:SF1">
    <property type="entry name" value="PERIPLASMIC SERINE PROTEASE"/>
    <property type="match status" value="1"/>
</dbReference>
<keyword evidence="3" id="KW-1185">Reference proteome</keyword>
<dbReference type="Proteomes" id="UP000254476">
    <property type="component" value="Unassembled WGS sequence"/>
</dbReference>
<protein>
    <submittedName>
        <fullName evidence="1">Serine dehydrogenase proteinase</fullName>
    </submittedName>
</protein>
<evidence type="ECO:0000313" key="1">
    <source>
        <dbReference type="EMBL" id="KTD14763.1"/>
    </source>
</evidence>
<dbReference type="InterPro" id="IPR029045">
    <property type="entry name" value="ClpP/crotonase-like_dom_sf"/>
</dbReference>
<name>A0A378JAR8_9GAMM</name>
<dbReference type="GO" id="GO:0016020">
    <property type="term" value="C:membrane"/>
    <property type="evidence" value="ECO:0007669"/>
    <property type="project" value="InterPro"/>
</dbReference>
<accession>A0A378JAR8</accession>
<dbReference type="Gene3D" id="3.90.226.10">
    <property type="entry name" value="2-enoyl-CoA Hydratase, Chain A, domain 1"/>
    <property type="match status" value="1"/>
</dbReference>
<dbReference type="SUPFAM" id="SSF52096">
    <property type="entry name" value="ClpP/crotonase"/>
    <property type="match status" value="1"/>
</dbReference>
<dbReference type="EMBL" id="LNYE01000005">
    <property type="protein sequence ID" value="KTD14763.1"/>
    <property type="molecule type" value="Genomic_DNA"/>
</dbReference>
<evidence type="ECO:0000313" key="2">
    <source>
        <dbReference type="EMBL" id="STX44238.1"/>
    </source>
</evidence>
<reference evidence="2 4" key="2">
    <citation type="submission" date="2018-06" db="EMBL/GenBank/DDBJ databases">
        <authorList>
            <consortium name="Pathogen Informatics"/>
            <person name="Doyle S."/>
        </authorList>
    </citation>
    <scope>NUCLEOTIDE SEQUENCE [LARGE SCALE GENOMIC DNA]</scope>
    <source>
        <strain evidence="2 4">NCTC12388</strain>
    </source>
</reference>
<dbReference type="AlphaFoldDB" id="A0A378JAR8"/>
<dbReference type="RefSeq" id="WP_058497681.1">
    <property type="nucleotide sequence ID" value="NZ_CAAAHW010000001.1"/>
</dbReference>
<sequence>MMDEEIQKQVNAYADEHDTDIVVYLGEISRGPDDDIIDKCRERKLRKNITLFLSTIGGDPNAAYRIAKCFQKAYKTRKKSLYDTNESNFKIVIDGMCKSAGTLLCLGADELIMSGNAELGPIDVQLLKQDEVGERTSGLTPIQAVKFLESETEMMFKRNFYSLRFAEDVNFSTKMAAQIATDLTTGLLSPIFNQIDPIRLAEVDRSLRIAKEYGERLNNFNLKEGRLDLLISGYPSHSFVIDREETKELFHKVTELTGELREISNYFRQVYTIVYKNRGRYFDFISSEPKSEG</sequence>
<dbReference type="EMBL" id="UGOB01000001">
    <property type="protein sequence ID" value="STX44238.1"/>
    <property type="molecule type" value="Genomic_DNA"/>
</dbReference>
<proteinExistence type="predicted"/>
<dbReference type="PANTHER" id="PTHR35984">
    <property type="entry name" value="PERIPLASMIC SERINE PROTEASE"/>
    <property type="match status" value="1"/>
</dbReference>
<dbReference type="Proteomes" id="UP000054691">
    <property type="component" value="Unassembled WGS sequence"/>
</dbReference>
<dbReference type="InterPro" id="IPR002825">
    <property type="entry name" value="Pept_S49_ser-pept_pro"/>
</dbReference>